<feature type="non-terminal residue" evidence="11">
    <location>
        <position position="227"/>
    </location>
</feature>
<feature type="transmembrane region" description="Helical" evidence="9">
    <location>
        <begin position="39"/>
        <end position="57"/>
    </location>
</feature>
<evidence type="ECO:0000256" key="4">
    <source>
        <dbReference type="ARBA" id="ARBA00022989"/>
    </source>
</evidence>
<dbReference type="GO" id="GO:0004930">
    <property type="term" value="F:G protein-coupled receptor activity"/>
    <property type="evidence" value="ECO:0007669"/>
    <property type="project" value="UniProtKB-KW"/>
</dbReference>
<evidence type="ECO:0000256" key="8">
    <source>
        <dbReference type="ARBA" id="ARBA00023224"/>
    </source>
</evidence>
<evidence type="ECO:0000256" key="2">
    <source>
        <dbReference type="ARBA" id="ARBA00022475"/>
    </source>
</evidence>
<dbReference type="CDD" id="cd00637">
    <property type="entry name" value="7tm_classA_rhodopsin-like"/>
    <property type="match status" value="1"/>
</dbReference>
<dbReference type="PROSITE" id="PS50262">
    <property type="entry name" value="G_PROTEIN_RECEP_F1_2"/>
    <property type="match status" value="1"/>
</dbReference>
<gene>
    <name evidence="11" type="ORF">LSH36_1963g00002</name>
</gene>
<keyword evidence="3 9" id="KW-0812">Transmembrane</keyword>
<dbReference type="PANTHER" id="PTHR24249">
    <property type="entry name" value="HISTAMINE RECEPTOR-RELATED G-PROTEIN COUPLED RECEPTOR"/>
    <property type="match status" value="1"/>
</dbReference>
<feature type="transmembrane region" description="Helical" evidence="9">
    <location>
        <begin position="151"/>
        <end position="179"/>
    </location>
</feature>
<keyword evidence="4 9" id="KW-1133">Transmembrane helix</keyword>
<dbReference type="SUPFAM" id="SSF81321">
    <property type="entry name" value="Family A G protein-coupled receptor-like"/>
    <property type="match status" value="1"/>
</dbReference>
<feature type="domain" description="G-protein coupled receptors family 1 profile" evidence="10">
    <location>
        <begin position="19"/>
        <end position="227"/>
    </location>
</feature>
<name>A0AAD9IRZ7_9ANNE</name>
<evidence type="ECO:0000256" key="6">
    <source>
        <dbReference type="ARBA" id="ARBA00023136"/>
    </source>
</evidence>
<accession>A0AAD9IRZ7</accession>
<keyword evidence="12" id="KW-1185">Reference proteome</keyword>
<dbReference type="Pfam" id="PF00001">
    <property type="entry name" value="7tm_1"/>
    <property type="match status" value="1"/>
</dbReference>
<evidence type="ECO:0000256" key="7">
    <source>
        <dbReference type="ARBA" id="ARBA00023170"/>
    </source>
</evidence>
<dbReference type="InterPro" id="IPR000276">
    <property type="entry name" value="GPCR_Rhodpsn"/>
</dbReference>
<feature type="transmembrane region" description="Helical" evidence="9">
    <location>
        <begin position="118"/>
        <end position="139"/>
    </location>
</feature>
<dbReference type="InterPro" id="IPR017452">
    <property type="entry name" value="GPCR_Rhodpsn_7TM"/>
</dbReference>
<keyword evidence="7" id="KW-0675">Receptor</keyword>
<keyword evidence="2" id="KW-1003">Cell membrane</keyword>
<evidence type="ECO:0000259" key="10">
    <source>
        <dbReference type="PROSITE" id="PS50262"/>
    </source>
</evidence>
<keyword evidence="8" id="KW-0807">Transducer</keyword>
<organism evidence="11 12">
    <name type="scientific">Paralvinella palmiformis</name>
    <dbReference type="NCBI Taxonomy" id="53620"/>
    <lineage>
        <taxon>Eukaryota</taxon>
        <taxon>Metazoa</taxon>
        <taxon>Spiralia</taxon>
        <taxon>Lophotrochozoa</taxon>
        <taxon>Annelida</taxon>
        <taxon>Polychaeta</taxon>
        <taxon>Sedentaria</taxon>
        <taxon>Canalipalpata</taxon>
        <taxon>Terebellida</taxon>
        <taxon>Terebelliformia</taxon>
        <taxon>Alvinellidae</taxon>
        <taxon>Paralvinella</taxon>
    </lineage>
</organism>
<evidence type="ECO:0000313" key="11">
    <source>
        <dbReference type="EMBL" id="KAK2139185.1"/>
    </source>
</evidence>
<dbReference type="PANTHER" id="PTHR24249:SF406">
    <property type="entry name" value="G-PROTEIN COUPLED RECEPTORS FAMILY 1 PROFILE DOMAIN-CONTAINING PROTEIN"/>
    <property type="match status" value="1"/>
</dbReference>
<evidence type="ECO:0000256" key="5">
    <source>
        <dbReference type="ARBA" id="ARBA00023040"/>
    </source>
</evidence>
<proteinExistence type="predicted"/>
<evidence type="ECO:0000313" key="12">
    <source>
        <dbReference type="Proteomes" id="UP001208570"/>
    </source>
</evidence>
<evidence type="ECO:0000256" key="1">
    <source>
        <dbReference type="ARBA" id="ARBA00004651"/>
    </source>
</evidence>
<dbReference type="Gene3D" id="1.20.1070.10">
    <property type="entry name" value="Rhodopsin 7-helix transmembrane proteins"/>
    <property type="match status" value="1"/>
</dbReference>
<protein>
    <recommendedName>
        <fullName evidence="10">G-protein coupled receptors family 1 profile domain-containing protein</fullName>
    </recommendedName>
</protein>
<feature type="transmembrane region" description="Helical" evidence="9">
    <location>
        <begin position="77"/>
        <end position="97"/>
    </location>
</feature>
<dbReference type="GO" id="GO:0005886">
    <property type="term" value="C:plasma membrane"/>
    <property type="evidence" value="ECO:0007669"/>
    <property type="project" value="UniProtKB-SubCell"/>
</dbReference>
<dbReference type="InterPro" id="IPR050569">
    <property type="entry name" value="TAAR"/>
</dbReference>
<evidence type="ECO:0000256" key="3">
    <source>
        <dbReference type="ARBA" id="ARBA00022692"/>
    </source>
</evidence>
<dbReference type="Proteomes" id="UP001208570">
    <property type="component" value="Unassembled WGS sequence"/>
</dbReference>
<dbReference type="EMBL" id="JAODUP010001957">
    <property type="protein sequence ID" value="KAK2139185.1"/>
    <property type="molecule type" value="Genomic_DNA"/>
</dbReference>
<feature type="transmembrane region" description="Helical" evidence="9">
    <location>
        <begin position="6"/>
        <end position="27"/>
    </location>
</feature>
<reference evidence="11" key="1">
    <citation type="journal article" date="2023" name="Mol. Biol. Evol.">
        <title>Third-Generation Sequencing Reveals the Adaptive Role of the Epigenome in Three Deep-Sea Polychaetes.</title>
        <authorList>
            <person name="Perez M."/>
            <person name="Aroh O."/>
            <person name="Sun Y."/>
            <person name="Lan Y."/>
            <person name="Juniper S.K."/>
            <person name="Young C.R."/>
            <person name="Angers B."/>
            <person name="Qian P.Y."/>
        </authorList>
    </citation>
    <scope>NUCLEOTIDE SEQUENCE</scope>
    <source>
        <strain evidence="11">P08H-3</strain>
    </source>
</reference>
<sequence>MNPVMIISYCIISVWIVVTNILTLVLYAKFRDLQNKTNALIISLSAVDLFTGLTPFLPKVVARLVGADKSFDICMVASVLQVVPLWASILHLVAIAIEHRIAITKPLQYYSIVTSRRLALVIAGNVFAANVLAMISLAWPRHQFQQACLSILWYPTAYSVAFVPVPMALALLFILFLYIHIFTIARKHERAIANICLGQGLNSNICSDSRATRVFILICGIALTCYV</sequence>
<dbReference type="AlphaFoldDB" id="A0AAD9IRZ7"/>
<dbReference type="PRINTS" id="PR00237">
    <property type="entry name" value="GPCRRHODOPSN"/>
</dbReference>
<keyword evidence="5" id="KW-0297">G-protein coupled receptor</keyword>
<comment type="caution">
    <text evidence="11">The sequence shown here is derived from an EMBL/GenBank/DDBJ whole genome shotgun (WGS) entry which is preliminary data.</text>
</comment>
<evidence type="ECO:0000256" key="9">
    <source>
        <dbReference type="SAM" id="Phobius"/>
    </source>
</evidence>
<keyword evidence="6 9" id="KW-0472">Membrane</keyword>
<comment type="subcellular location">
    <subcellularLocation>
        <location evidence="1">Cell membrane</location>
        <topology evidence="1">Multi-pass membrane protein</topology>
    </subcellularLocation>
</comment>